<name>A0A4Z2GJG5_9TELE</name>
<dbReference type="Proteomes" id="UP000314294">
    <property type="component" value="Unassembled WGS sequence"/>
</dbReference>
<comment type="caution">
    <text evidence="1">The sequence shown here is derived from an EMBL/GenBank/DDBJ whole genome shotgun (WGS) entry which is preliminary data.</text>
</comment>
<evidence type="ECO:0000313" key="2">
    <source>
        <dbReference type="Proteomes" id="UP000314294"/>
    </source>
</evidence>
<proteinExistence type="predicted"/>
<reference evidence="1 2" key="1">
    <citation type="submission" date="2019-03" db="EMBL/GenBank/DDBJ databases">
        <title>First draft genome of Liparis tanakae, snailfish: a comprehensive survey of snailfish specific genes.</title>
        <authorList>
            <person name="Kim W."/>
            <person name="Song I."/>
            <person name="Jeong J.-H."/>
            <person name="Kim D."/>
            <person name="Kim S."/>
            <person name="Ryu S."/>
            <person name="Song J.Y."/>
            <person name="Lee S.K."/>
        </authorList>
    </citation>
    <scope>NUCLEOTIDE SEQUENCE [LARGE SCALE GENOMIC DNA]</scope>
    <source>
        <tissue evidence="1">Muscle</tissue>
    </source>
</reference>
<accession>A0A4Z2GJG5</accession>
<sequence length="244" mass="26270">MSPVEQQHRIAGVATMASFLVTNSLLTVLPGAAFVISPLGSSVGSLLVLRKAWYWFQKPAELLVAGILKEVIDVEGGSWSAEERLLRAVHCDWHTPFRTPHSNRSSSQGEPLEMGGLGLPTGFWVFSDGSKPPAIAPAPLALMPRAATISCVKFETEVEARVEDGGDAMTYVVEVLAFVKRFEEEVAPPDNISSMEEEMEEVVHGEEERGAFSSFSTSLCSLEVSDVGVEVTMEEGSEDGVVVG</sequence>
<gene>
    <name evidence="1" type="ORF">EYF80_036180</name>
</gene>
<keyword evidence="2" id="KW-1185">Reference proteome</keyword>
<dbReference type="AlphaFoldDB" id="A0A4Z2GJG5"/>
<evidence type="ECO:0000313" key="1">
    <source>
        <dbReference type="EMBL" id="TNN53606.1"/>
    </source>
</evidence>
<dbReference type="EMBL" id="SRLO01000511">
    <property type="protein sequence ID" value="TNN53606.1"/>
    <property type="molecule type" value="Genomic_DNA"/>
</dbReference>
<protein>
    <submittedName>
        <fullName evidence="1">Uncharacterized protein</fullName>
    </submittedName>
</protein>
<organism evidence="1 2">
    <name type="scientific">Liparis tanakae</name>
    <name type="common">Tanaka's snailfish</name>
    <dbReference type="NCBI Taxonomy" id="230148"/>
    <lineage>
        <taxon>Eukaryota</taxon>
        <taxon>Metazoa</taxon>
        <taxon>Chordata</taxon>
        <taxon>Craniata</taxon>
        <taxon>Vertebrata</taxon>
        <taxon>Euteleostomi</taxon>
        <taxon>Actinopterygii</taxon>
        <taxon>Neopterygii</taxon>
        <taxon>Teleostei</taxon>
        <taxon>Neoteleostei</taxon>
        <taxon>Acanthomorphata</taxon>
        <taxon>Eupercaria</taxon>
        <taxon>Perciformes</taxon>
        <taxon>Cottioidei</taxon>
        <taxon>Cottales</taxon>
        <taxon>Liparidae</taxon>
        <taxon>Liparis</taxon>
    </lineage>
</organism>